<dbReference type="Gene3D" id="1.10.10.10">
    <property type="entry name" value="Winged helix-like DNA-binding domain superfamily/Winged helix DNA-binding domain"/>
    <property type="match status" value="1"/>
</dbReference>
<evidence type="ECO:0000313" key="4">
    <source>
        <dbReference type="EMBL" id="HGM46168.1"/>
    </source>
</evidence>
<keyword evidence="2" id="KW-0238">DNA-binding</keyword>
<reference evidence="4" key="1">
    <citation type="journal article" date="2020" name="mSystems">
        <title>Genome- and Community-Level Interaction Insights into Carbon Utilization and Element Cycling Functions of Hydrothermarchaeota in Hydrothermal Sediment.</title>
        <authorList>
            <person name="Zhou Z."/>
            <person name="Liu Y."/>
            <person name="Xu W."/>
            <person name="Pan J."/>
            <person name="Luo Z.H."/>
            <person name="Li M."/>
        </authorList>
    </citation>
    <scope>NUCLEOTIDE SEQUENCE</scope>
    <source>
        <strain evidence="4">SpSt-649</strain>
    </source>
</reference>
<keyword evidence="3" id="KW-0804">Transcription</keyword>
<gene>
    <name evidence="4" type="ORF">ENU21_00240</name>
</gene>
<dbReference type="AlphaFoldDB" id="A0A7C4H9E7"/>
<dbReference type="InterPro" id="IPR036388">
    <property type="entry name" value="WH-like_DNA-bd_sf"/>
</dbReference>
<comment type="caution">
    <text evidence="4">The sequence shown here is derived from an EMBL/GenBank/DDBJ whole genome shotgun (WGS) entry which is preliminary data.</text>
</comment>
<dbReference type="InterPro" id="IPR052362">
    <property type="entry name" value="HTH-GbsR_regulator"/>
</dbReference>
<evidence type="ECO:0000256" key="1">
    <source>
        <dbReference type="ARBA" id="ARBA00023015"/>
    </source>
</evidence>
<accession>A0A7C4H9E7</accession>
<dbReference type="PANTHER" id="PTHR38465">
    <property type="entry name" value="HTH-TYPE TRANSCRIPTIONAL REGULATOR MJ1563-RELATED"/>
    <property type="match status" value="1"/>
</dbReference>
<keyword evidence="1" id="KW-0805">Transcription regulation</keyword>
<evidence type="ECO:0000256" key="2">
    <source>
        <dbReference type="ARBA" id="ARBA00023125"/>
    </source>
</evidence>
<dbReference type="EMBL" id="DTBQ01000009">
    <property type="protein sequence ID" value="HGM46168.1"/>
    <property type="molecule type" value="Genomic_DNA"/>
</dbReference>
<proteinExistence type="predicted"/>
<dbReference type="InterPro" id="IPR036390">
    <property type="entry name" value="WH_DNA-bd_sf"/>
</dbReference>
<sequence>MLELASLREVAQHLSSVFLAFGVPRPSAVILSLLYLVDRPLDYGEISSLSGYSKSSVSQAMKILEHYHLVSRVKSKRKSAYMPSLPLRNALAELQVRVVESAAQGLRERGKRSPELSTRVEKLEKELKELVEVIKAWRR</sequence>
<dbReference type="SUPFAM" id="SSF46785">
    <property type="entry name" value="Winged helix' DNA-binding domain"/>
    <property type="match status" value="1"/>
</dbReference>
<dbReference type="PANTHER" id="PTHR38465:SF1">
    <property type="entry name" value="HTH-TYPE TRANSCRIPTIONAL REGULATOR MJ1563-RELATED"/>
    <property type="match status" value="1"/>
</dbReference>
<evidence type="ECO:0000256" key="3">
    <source>
        <dbReference type="ARBA" id="ARBA00023163"/>
    </source>
</evidence>
<name>A0A7C4H9E7_THEPE</name>
<protein>
    <submittedName>
        <fullName evidence="4">Uncharacterized protein</fullName>
    </submittedName>
</protein>
<organism evidence="4">
    <name type="scientific">Thermofilum pendens</name>
    <dbReference type="NCBI Taxonomy" id="2269"/>
    <lineage>
        <taxon>Archaea</taxon>
        <taxon>Thermoproteota</taxon>
        <taxon>Thermoprotei</taxon>
        <taxon>Thermofilales</taxon>
        <taxon>Thermofilaceae</taxon>
        <taxon>Thermofilum</taxon>
    </lineage>
</organism>
<dbReference type="GO" id="GO:0003677">
    <property type="term" value="F:DNA binding"/>
    <property type="evidence" value="ECO:0007669"/>
    <property type="project" value="UniProtKB-KW"/>
</dbReference>